<reference evidence="2" key="1">
    <citation type="submission" date="2016-09" db="EMBL/GenBank/DDBJ databases">
        <authorList>
            <person name="Hebert L."/>
            <person name="Moumen B."/>
        </authorList>
    </citation>
    <scope>NUCLEOTIDE SEQUENCE [LARGE SCALE GENOMIC DNA]</scope>
    <source>
        <strain evidence="2">OVI</strain>
    </source>
</reference>
<feature type="signal peptide" evidence="1">
    <location>
        <begin position="1"/>
        <end position="26"/>
    </location>
</feature>
<dbReference type="SUPFAM" id="SSF58087">
    <property type="entry name" value="Variant surface glycoprotein (N-terminal domain)"/>
    <property type="match status" value="1"/>
</dbReference>
<evidence type="ECO:0000313" key="3">
    <source>
        <dbReference type="Proteomes" id="UP000195570"/>
    </source>
</evidence>
<sequence>MTKPNQYTKATLVLIQILIGAAQSHGQGDIATTYETAAKIPCHEIVFLEKVIANAKTAATKATDQVQQRASEAALLGTASCSASDHAERLRYQALAALTNSKLAAAIGEASKAATILAATAILDARVAQTKLVVHRGVGKTAVALAVAAAAKTAQVGTSSSPKYCGFKFTTTPAAHTTCAEVTADEPKLQAAANYLKGLKGIMLLKEKTTDEIHIKGTTVKAGNFNTDDANFKGGICAENRHNLEAATSDALGVVDVELEPADTALEKHTLGGTDQPNQKCVDNTGEAYGTDKLALTRKTVGRAICDIRDNEVATIDSYLDKDIADLITDPEAQKVAELLLTGNVKKDCDTNHKKAAVKQLFGTDKGSLREKLINPLKEKHIKYKENDENSKKTVSEAAHDGDGHAALAACYGQCHRDSLKKQAAPTTTVSVEKCKADTDESK</sequence>
<evidence type="ECO:0000256" key="1">
    <source>
        <dbReference type="SAM" id="SignalP"/>
    </source>
</evidence>
<dbReference type="AlphaFoldDB" id="A0A1G4I1A0"/>
<accession>A0A1G4I1A0</accession>
<dbReference type="GeneID" id="92379429"/>
<protein>
    <recommendedName>
        <fullName evidence="4">Variant surface glycoprotein (VSG)</fullName>
    </recommendedName>
</protein>
<dbReference type="VEuPathDB" id="TriTrypDB:TEOVI_000548900"/>
<organism evidence="2 3">
    <name type="scientific">Trypanosoma equiperdum</name>
    <dbReference type="NCBI Taxonomy" id="5694"/>
    <lineage>
        <taxon>Eukaryota</taxon>
        <taxon>Discoba</taxon>
        <taxon>Euglenozoa</taxon>
        <taxon>Kinetoplastea</taxon>
        <taxon>Metakinetoplastina</taxon>
        <taxon>Trypanosomatida</taxon>
        <taxon>Trypanosomatidae</taxon>
        <taxon>Trypanosoma</taxon>
    </lineage>
</organism>
<keyword evidence="3" id="KW-1185">Reference proteome</keyword>
<feature type="chain" id="PRO_5009235095" description="Variant surface glycoprotein (VSG)" evidence="1">
    <location>
        <begin position="27"/>
        <end position="443"/>
    </location>
</feature>
<keyword evidence="1" id="KW-0732">Signal</keyword>
<proteinExistence type="predicted"/>
<dbReference type="Proteomes" id="UP000195570">
    <property type="component" value="Unassembled WGS sequence"/>
</dbReference>
<comment type="caution">
    <text evidence="2">The sequence shown here is derived from an EMBL/GenBank/DDBJ whole genome shotgun (WGS) entry which is preliminary data.</text>
</comment>
<dbReference type="EMBL" id="CZPT02000308">
    <property type="protein sequence ID" value="SCU65492.1"/>
    <property type="molecule type" value="Genomic_DNA"/>
</dbReference>
<name>A0A1G4I1A0_TRYEQ</name>
<evidence type="ECO:0008006" key="4">
    <source>
        <dbReference type="Google" id="ProtNLM"/>
    </source>
</evidence>
<dbReference type="RefSeq" id="XP_067077087.1">
    <property type="nucleotide sequence ID" value="XM_067220986.1"/>
</dbReference>
<gene>
    <name evidence="2" type="ORF">TEOVI_000548900</name>
</gene>
<evidence type="ECO:0000313" key="2">
    <source>
        <dbReference type="EMBL" id="SCU65492.1"/>
    </source>
</evidence>